<name>A0ABP0C975_9PEZI</name>
<protein>
    <submittedName>
        <fullName evidence="2">Uncharacterized protein</fullName>
    </submittedName>
</protein>
<accession>A0ABP0C975</accession>
<keyword evidence="3" id="KW-1185">Reference proteome</keyword>
<evidence type="ECO:0000313" key="2">
    <source>
        <dbReference type="EMBL" id="CAK7228363.1"/>
    </source>
</evidence>
<organism evidence="2 3">
    <name type="scientific">Sporothrix curviconia</name>
    <dbReference type="NCBI Taxonomy" id="1260050"/>
    <lineage>
        <taxon>Eukaryota</taxon>
        <taxon>Fungi</taxon>
        <taxon>Dikarya</taxon>
        <taxon>Ascomycota</taxon>
        <taxon>Pezizomycotina</taxon>
        <taxon>Sordariomycetes</taxon>
        <taxon>Sordariomycetidae</taxon>
        <taxon>Ophiostomatales</taxon>
        <taxon>Ophiostomataceae</taxon>
        <taxon>Sporothrix</taxon>
    </lineage>
</organism>
<gene>
    <name evidence="2" type="ORF">SCUCBS95973_006855</name>
</gene>
<dbReference type="Proteomes" id="UP001642405">
    <property type="component" value="Unassembled WGS sequence"/>
</dbReference>
<evidence type="ECO:0000256" key="1">
    <source>
        <dbReference type="SAM" id="MobiDB-lite"/>
    </source>
</evidence>
<reference evidence="2 3" key="1">
    <citation type="submission" date="2024-01" db="EMBL/GenBank/DDBJ databases">
        <authorList>
            <person name="Allen C."/>
            <person name="Tagirdzhanova G."/>
        </authorList>
    </citation>
    <scope>NUCLEOTIDE SEQUENCE [LARGE SCALE GENOMIC DNA]</scope>
</reference>
<proteinExistence type="predicted"/>
<feature type="compositionally biased region" description="Polar residues" evidence="1">
    <location>
        <begin position="403"/>
        <end position="412"/>
    </location>
</feature>
<evidence type="ECO:0000313" key="3">
    <source>
        <dbReference type="Proteomes" id="UP001642405"/>
    </source>
</evidence>
<feature type="region of interest" description="Disordered" evidence="1">
    <location>
        <begin position="357"/>
        <end position="412"/>
    </location>
</feature>
<dbReference type="EMBL" id="CAWUHB010000043">
    <property type="protein sequence ID" value="CAK7228363.1"/>
    <property type="molecule type" value="Genomic_DNA"/>
</dbReference>
<comment type="caution">
    <text evidence="2">The sequence shown here is derived from an EMBL/GenBank/DDBJ whole genome shotgun (WGS) entry which is preliminary data.</text>
</comment>
<sequence length="412" mass="44628">MALAAVADNRAALGPDHIAGLNDKQRNALYETLKSRGDLSLKLWRLYLPYNRTTGDATSGPAHLYCTQHRQPGSSLDPYISVLGAPPYVFVAHVRITARFHADFGVSELMKLASLPHLGILEIIEHVAPAQSLLYEDLDSGDAHNALDANQVSDRLIKGWSLTQRAFSALRVLRLWGCDADMLTPACLQYAAAFPRLAHFEMSVGDTRDRVGTAADSWSKAKRAASPFGWTGFALGAQALQYRPSQDDCADPSASSANVILSKVEARSVPVDALLWGSCVYSFLKETGYDASKPRQALLEDVIAAGRDAKEVSRGSFALLGLGSDQADTRPSPVRPPDRTFCFVRTSEALAVLAAQREQRVETARPAENGPENSSLQTAPRRLTDARTLQPPPAKRRKGGQSIGSMLSDFTA</sequence>